<dbReference type="Gene3D" id="1.10.510.10">
    <property type="entry name" value="Transferase(Phosphotransferase) domain 1"/>
    <property type="match status" value="1"/>
</dbReference>
<keyword evidence="7" id="KW-0723">Serine/threonine-protein kinase</keyword>
<dbReference type="InterPro" id="IPR000719">
    <property type="entry name" value="Prot_kinase_dom"/>
</dbReference>
<keyword evidence="2" id="KW-0547">Nucleotide-binding</keyword>
<dbReference type="GO" id="GO:0005524">
    <property type="term" value="F:ATP binding"/>
    <property type="evidence" value="ECO:0007669"/>
    <property type="project" value="UniProtKB-KW"/>
</dbReference>
<dbReference type="Proteomes" id="UP000005801">
    <property type="component" value="Unassembled WGS sequence"/>
</dbReference>
<reference evidence="7 8" key="1">
    <citation type="submission" date="2007-06" db="EMBL/GenBank/DDBJ databases">
        <authorList>
            <person name="Shimkets L."/>
            <person name="Ferriera S."/>
            <person name="Johnson J."/>
            <person name="Kravitz S."/>
            <person name="Beeson K."/>
            <person name="Sutton G."/>
            <person name="Rogers Y.-H."/>
            <person name="Friedman R."/>
            <person name="Frazier M."/>
            <person name="Venter J.C."/>
        </authorList>
    </citation>
    <scope>NUCLEOTIDE SEQUENCE [LARGE SCALE GENOMIC DNA]</scope>
    <source>
        <strain evidence="7 8">SIR-1</strain>
    </source>
</reference>
<keyword evidence="4" id="KW-0067">ATP-binding</keyword>
<dbReference type="InterPro" id="IPR011009">
    <property type="entry name" value="Kinase-like_dom_sf"/>
</dbReference>
<evidence type="ECO:0000256" key="4">
    <source>
        <dbReference type="ARBA" id="ARBA00022840"/>
    </source>
</evidence>
<dbReference type="EMBL" id="ABCS01000049">
    <property type="protein sequence ID" value="EDM77254.1"/>
    <property type="molecule type" value="Genomic_DNA"/>
</dbReference>
<accession>A6GA41</accession>
<keyword evidence="3 7" id="KW-0418">Kinase</keyword>
<dbReference type="GO" id="GO:0004674">
    <property type="term" value="F:protein serine/threonine kinase activity"/>
    <property type="evidence" value="ECO:0007669"/>
    <property type="project" value="UniProtKB-KW"/>
</dbReference>
<gene>
    <name evidence="7" type="ORF">PPSIR1_17380</name>
</gene>
<dbReference type="SUPFAM" id="SSF56112">
    <property type="entry name" value="Protein kinase-like (PK-like)"/>
    <property type="match status" value="1"/>
</dbReference>
<dbReference type="Gene3D" id="3.30.200.20">
    <property type="entry name" value="Phosphorylase Kinase, domain 1"/>
    <property type="match status" value="1"/>
</dbReference>
<dbReference type="InterPro" id="IPR008271">
    <property type="entry name" value="Ser/Thr_kinase_AS"/>
</dbReference>
<organism evidence="7 8">
    <name type="scientific">Plesiocystis pacifica SIR-1</name>
    <dbReference type="NCBI Taxonomy" id="391625"/>
    <lineage>
        <taxon>Bacteria</taxon>
        <taxon>Pseudomonadati</taxon>
        <taxon>Myxococcota</taxon>
        <taxon>Polyangia</taxon>
        <taxon>Nannocystales</taxon>
        <taxon>Nannocystaceae</taxon>
        <taxon>Plesiocystis</taxon>
    </lineage>
</organism>
<evidence type="ECO:0000256" key="2">
    <source>
        <dbReference type="ARBA" id="ARBA00022741"/>
    </source>
</evidence>
<evidence type="ECO:0000259" key="6">
    <source>
        <dbReference type="PROSITE" id="PS50011"/>
    </source>
</evidence>
<sequence length="318" mass="33953">MEETADTMDATQHSRVSVIGDPLSGVVGQAGLELSPGAKVGRYRVSRELGRGGEGVVYAVAEGEGAGELALKLSLAPSAEALREHSLGARRLATVGHPNVVTVVDAGSIALDGGGRGEGQALSFLVMERLEGPTLREWIDAEAPKLEALCRVFGQIAEGLLATHERGLVHGDVKPENVCITPGRVVLFDFGLARSFAEASEAERQECQGGTRIYMAPELLWRLASSSPRSDQFSFCVALWEALYGARPFESRDIREGPPVAPEHRASASGGRGERVPRALRKALAQGLAVDPERRHESMSGLTRALGAGASWWRRTWG</sequence>
<dbReference type="Pfam" id="PF00069">
    <property type="entry name" value="Pkinase"/>
    <property type="match status" value="1"/>
</dbReference>
<dbReference type="PROSITE" id="PS50011">
    <property type="entry name" value="PROTEIN_KINASE_DOM"/>
    <property type="match status" value="1"/>
</dbReference>
<evidence type="ECO:0000256" key="5">
    <source>
        <dbReference type="SAM" id="MobiDB-lite"/>
    </source>
</evidence>
<feature type="region of interest" description="Disordered" evidence="5">
    <location>
        <begin position="254"/>
        <end position="276"/>
    </location>
</feature>
<proteinExistence type="predicted"/>
<dbReference type="PROSITE" id="PS00108">
    <property type="entry name" value="PROTEIN_KINASE_ST"/>
    <property type="match status" value="1"/>
</dbReference>
<comment type="caution">
    <text evidence="7">The sequence shown here is derived from an EMBL/GenBank/DDBJ whole genome shotgun (WGS) entry which is preliminary data.</text>
</comment>
<dbReference type="CDD" id="cd14014">
    <property type="entry name" value="STKc_PknB_like"/>
    <property type="match status" value="1"/>
</dbReference>
<dbReference type="AlphaFoldDB" id="A6GA41"/>
<dbReference type="PANTHER" id="PTHR43289:SF6">
    <property type="entry name" value="SERINE_THREONINE-PROTEIN KINASE NEKL-3"/>
    <property type="match status" value="1"/>
</dbReference>
<evidence type="ECO:0000313" key="8">
    <source>
        <dbReference type="Proteomes" id="UP000005801"/>
    </source>
</evidence>
<dbReference type="SMART" id="SM00220">
    <property type="entry name" value="S_TKc"/>
    <property type="match status" value="1"/>
</dbReference>
<dbReference type="STRING" id="391625.PPSIR1_17380"/>
<keyword evidence="1" id="KW-0808">Transferase</keyword>
<evidence type="ECO:0000256" key="3">
    <source>
        <dbReference type="ARBA" id="ARBA00022777"/>
    </source>
</evidence>
<dbReference type="PANTHER" id="PTHR43289">
    <property type="entry name" value="MITOGEN-ACTIVATED PROTEIN KINASE KINASE KINASE 20-RELATED"/>
    <property type="match status" value="1"/>
</dbReference>
<feature type="domain" description="Protein kinase" evidence="6">
    <location>
        <begin position="43"/>
        <end position="313"/>
    </location>
</feature>
<evidence type="ECO:0000256" key="1">
    <source>
        <dbReference type="ARBA" id="ARBA00022679"/>
    </source>
</evidence>
<evidence type="ECO:0000313" key="7">
    <source>
        <dbReference type="EMBL" id="EDM77254.1"/>
    </source>
</evidence>
<name>A6GA41_9BACT</name>
<dbReference type="eggNOG" id="COG0515">
    <property type="taxonomic scope" value="Bacteria"/>
</dbReference>
<dbReference type="OrthoDB" id="9801841at2"/>
<protein>
    <submittedName>
        <fullName evidence="7">Serine/threonine protein kinase</fullName>
    </submittedName>
</protein>
<keyword evidence="8" id="KW-1185">Reference proteome</keyword>
<dbReference type="RefSeq" id="WP_006973583.1">
    <property type="nucleotide sequence ID" value="NZ_ABCS01000049.1"/>
</dbReference>